<keyword evidence="5" id="KW-0547">Nucleotide-binding</keyword>
<keyword evidence="6 13" id="KW-0418">Kinase</keyword>
<dbReference type="Gene3D" id="3.30.565.10">
    <property type="entry name" value="Histidine kinase-like ATPase, C-terminal domain"/>
    <property type="match status" value="1"/>
</dbReference>
<dbReference type="eggNOG" id="COG3829">
    <property type="taxonomic scope" value="Bacteria"/>
</dbReference>
<gene>
    <name evidence="13" type="ordered locus">Daud_0530</name>
</gene>
<dbReference type="PROSITE" id="PS50109">
    <property type="entry name" value="HIS_KIN"/>
    <property type="match status" value="1"/>
</dbReference>
<dbReference type="InterPro" id="IPR036890">
    <property type="entry name" value="HATPase_C_sf"/>
</dbReference>
<dbReference type="GO" id="GO:0005524">
    <property type="term" value="F:ATP binding"/>
    <property type="evidence" value="ECO:0007669"/>
    <property type="project" value="UniProtKB-KW"/>
</dbReference>
<feature type="domain" description="PAC" evidence="12">
    <location>
        <begin position="141"/>
        <end position="191"/>
    </location>
</feature>
<evidence type="ECO:0000256" key="6">
    <source>
        <dbReference type="ARBA" id="ARBA00022777"/>
    </source>
</evidence>
<reference evidence="13 14" key="2">
    <citation type="journal article" date="2008" name="Science">
        <title>Environmental genomics reveals a single-species ecosystem deep within Earth.</title>
        <authorList>
            <person name="Chivian D."/>
            <person name="Brodie E.L."/>
            <person name="Alm E.J."/>
            <person name="Culley D.E."/>
            <person name="Dehal P.S."/>
            <person name="Desantis T.Z."/>
            <person name="Gihring T.M."/>
            <person name="Lapidus A."/>
            <person name="Lin L.H."/>
            <person name="Lowry S.R."/>
            <person name="Moser D.P."/>
            <person name="Richardson P.M."/>
            <person name="Southam G."/>
            <person name="Wanger G."/>
            <person name="Pratt L.M."/>
            <person name="Andersen G.L."/>
            <person name="Hazen T.C."/>
            <person name="Brockman F.J."/>
            <person name="Arkin A.P."/>
            <person name="Onstott T.C."/>
        </authorList>
    </citation>
    <scope>NUCLEOTIDE SEQUENCE [LARGE SCALE GENOMIC DNA]</scope>
    <source>
        <strain evidence="13 14">MP104C</strain>
    </source>
</reference>
<evidence type="ECO:0000256" key="1">
    <source>
        <dbReference type="ARBA" id="ARBA00000085"/>
    </source>
</evidence>
<dbReference type="InterPro" id="IPR003661">
    <property type="entry name" value="HisK_dim/P_dom"/>
</dbReference>
<dbReference type="CDD" id="cd00130">
    <property type="entry name" value="PAS"/>
    <property type="match status" value="2"/>
</dbReference>
<dbReference type="AlphaFoldDB" id="B1I2B9"/>
<dbReference type="SMART" id="SM00388">
    <property type="entry name" value="HisKA"/>
    <property type="match status" value="1"/>
</dbReference>
<dbReference type="SUPFAM" id="SSF55785">
    <property type="entry name" value="PYP-like sensor domain (PAS domain)"/>
    <property type="match status" value="2"/>
</dbReference>
<evidence type="ECO:0000256" key="3">
    <source>
        <dbReference type="ARBA" id="ARBA00022553"/>
    </source>
</evidence>
<dbReference type="Gene3D" id="1.10.287.130">
    <property type="match status" value="1"/>
</dbReference>
<evidence type="ECO:0000259" key="11">
    <source>
        <dbReference type="PROSITE" id="PS50112"/>
    </source>
</evidence>
<dbReference type="InterPro" id="IPR035965">
    <property type="entry name" value="PAS-like_dom_sf"/>
</dbReference>
<dbReference type="Pfam" id="PF00512">
    <property type="entry name" value="HisKA"/>
    <property type="match status" value="1"/>
</dbReference>
<keyword evidence="14" id="KW-1185">Reference proteome</keyword>
<evidence type="ECO:0000256" key="5">
    <source>
        <dbReference type="ARBA" id="ARBA00022741"/>
    </source>
</evidence>
<dbReference type="InterPro" id="IPR000014">
    <property type="entry name" value="PAS"/>
</dbReference>
<feature type="domain" description="PAS" evidence="11">
    <location>
        <begin position="231"/>
        <end position="279"/>
    </location>
</feature>
<dbReference type="InterPro" id="IPR004358">
    <property type="entry name" value="Sig_transdc_His_kin-like_C"/>
</dbReference>
<dbReference type="InterPro" id="IPR000700">
    <property type="entry name" value="PAS-assoc_C"/>
</dbReference>
<protein>
    <recommendedName>
        <fullName evidence="2">histidine kinase</fullName>
        <ecNumber evidence="2">2.7.13.3</ecNumber>
    </recommendedName>
</protein>
<dbReference type="Proteomes" id="UP000008544">
    <property type="component" value="Chromosome"/>
</dbReference>
<dbReference type="KEGG" id="dau:Daud_0530"/>
<evidence type="ECO:0000313" key="14">
    <source>
        <dbReference type="Proteomes" id="UP000008544"/>
    </source>
</evidence>
<evidence type="ECO:0000256" key="8">
    <source>
        <dbReference type="ARBA" id="ARBA00023012"/>
    </source>
</evidence>
<dbReference type="InterPro" id="IPR013656">
    <property type="entry name" value="PAS_4"/>
</dbReference>
<keyword evidence="8" id="KW-0902">Two-component regulatory system</keyword>
<dbReference type="eggNOG" id="COG3852">
    <property type="taxonomic scope" value="Bacteria"/>
</dbReference>
<evidence type="ECO:0000256" key="9">
    <source>
        <dbReference type="SAM" id="Coils"/>
    </source>
</evidence>
<dbReference type="EMBL" id="CP000860">
    <property type="protein sequence ID" value="ACA59072.1"/>
    <property type="molecule type" value="Genomic_DNA"/>
</dbReference>
<dbReference type="InterPro" id="IPR005467">
    <property type="entry name" value="His_kinase_dom"/>
</dbReference>
<accession>B1I2B9</accession>
<dbReference type="PROSITE" id="PS50113">
    <property type="entry name" value="PAC"/>
    <property type="match status" value="1"/>
</dbReference>
<organism evidence="13 14">
    <name type="scientific">Desulforudis audaxviator (strain MP104C)</name>
    <dbReference type="NCBI Taxonomy" id="477974"/>
    <lineage>
        <taxon>Bacteria</taxon>
        <taxon>Bacillati</taxon>
        <taxon>Bacillota</taxon>
        <taxon>Clostridia</taxon>
        <taxon>Thermoanaerobacterales</taxon>
        <taxon>Candidatus Desulforudaceae</taxon>
        <taxon>Candidatus Desulforudis</taxon>
    </lineage>
</organism>
<dbReference type="HOGENOM" id="CLU_000445_114_39_9"/>
<evidence type="ECO:0000256" key="7">
    <source>
        <dbReference type="ARBA" id="ARBA00022840"/>
    </source>
</evidence>
<dbReference type="CDD" id="cd00082">
    <property type="entry name" value="HisKA"/>
    <property type="match status" value="1"/>
</dbReference>
<dbReference type="SUPFAM" id="SSF47384">
    <property type="entry name" value="Homodimeric domain of signal transducing histidine kinase"/>
    <property type="match status" value="1"/>
</dbReference>
<dbReference type="STRING" id="477974.Daud_0530"/>
<evidence type="ECO:0000256" key="4">
    <source>
        <dbReference type="ARBA" id="ARBA00022679"/>
    </source>
</evidence>
<dbReference type="SUPFAM" id="SSF55874">
    <property type="entry name" value="ATPase domain of HSP90 chaperone/DNA topoisomerase II/histidine kinase"/>
    <property type="match status" value="1"/>
</dbReference>
<comment type="catalytic activity">
    <reaction evidence="1">
        <text>ATP + protein L-histidine = ADP + protein N-phospho-L-histidine.</text>
        <dbReference type="EC" id="2.7.13.3"/>
    </reaction>
</comment>
<sequence>MPGRSQFETGPFPCTRHYKSLPFSNKDYPLICRTLPFTMNDQPESGKPLESAVSAVNNTNRRADAAWFELDPQIKSILDLLSEGLVCLDPDLKVLWANRSTAESAGLAPEAFVGRHCYEIRHRRSEECPGCPVRKALQSGQPQEGELCTPDGQDLFIRAYPLLDEQGIVQGAVELAVNITGWKQTEKELRDQLDRLEVLLQARNAELSAVNEQLQREIAARRRAEEALRSSEQWFHKVFRSSPDIMFIVDDEGRYFDVNENWSHLTGQRREEAIGSRAVQPVLIISPAALARIAGEIAAERTVHNLEINYRSQTGEQHAGLMSVELLDLSGDRCCLVSLRDITVRKHIEHEMARLDRLNLIGEMAAGIVHEIRNPLTAVRGFLQMFRERKEWSDYTKHLDLMTAELDRAGAIVTGFLSLAKNRPLNQKPHNLNAIISSLLPLIQADALTGDKYVQANLNEVPDLLLDENEIRQLILNLARNGLEAMSASGRLTLNTFMDGGEVVLAVQDQGPGIEPGLVDKITRPFVTNKEQGTGLGLAVCDSIAAQHNATMTFETSPAGTTFYVRFPLSVNTSPKQRP</sequence>
<name>B1I2B9_DESAP</name>
<dbReference type="EC" id="2.7.13.3" evidence="2"/>
<dbReference type="PRINTS" id="PR00344">
    <property type="entry name" value="BCTRLSENSOR"/>
</dbReference>
<dbReference type="Gene3D" id="3.30.450.20">
    <property type="entry name" value="PAS domain"/>
    <property type="match status" value="2"/>
</dbReference>
<proteinExistence type="predicted"/>
<dbReference type="NCBIfam" id="TIGR00229">
    <property type="entry name" value="sensory_box"/>
    <property type="match status" value="1"/>
</dbReference>
<dbReference type="GO" id="GO:0000155">
    <property type="term" value="F:phosphorelay sensor kinase activity"/>
    <property type="evidence" value="ECO:0007669"/>
    <property type="project" value="InterPro"/>
</dbReference>
<dbReference type="SMART" id="SM00091">
    <property type="entry name" value="PAS"/>
    <property type="match status" value="2"/>
</dbReference>
<keyword evidence="3" id="KW-0597">Phosphoprotein</keyword>
<dbReference type="PANTHER" id="PTHR43065">
    <property type="entry name" value="SENSOR HISTIDINE KINASE"/>
    <property type="match status" value="1"/>
</dbReference>
<keyword evidence="9" id="KW-0175">Coiled coil</keyword>
<dbReference type="InterPro" id="IPR003594">
    <property type="entry name" value="HATPase_dom"/>
</dbReference>
<reference evidence="14" key="1">
    <citation type="submission" date="2007-10" db="EMBL/GenBank/DDBJ databases">
        <title>Complete sequence of chromosome of Desulforudis audaxviator MP104C.</title>
        <authorList>
            <person name="Copeland A."/>
            <person name="Lucas S."/>
            <person name="Lapidus A."/>
            <person name="Barry K."/>
            <person name="Glavina del Rio T."/>
            <person name="Dalin E."/>
            <person name="Tice H."/>
            <person name="Bruce D."/>
            <person name="Pitluck S."/>
            <person name="Lowry S.R."/>
            <person name="Larimer F."/>
            <person name="Land M.L."/>
            <person name="Hauser L."/>
            <person name="Kyrpides N."/>
            <person name="Ivanova N.N."/>
            <person name="Richardson P."/>
        </authorList>
    </citation>
    <scope>NUCLEOTIDE SEQUENCE [LARGE SCALE GENOMIC DNA]</scope>
    <source>
        <strain evidence="14">MP104C</strain>
    </source>
</reference>
<feature type="domain" description="Histidine kinase" evidence="10">
    <location>
        <begin position="367"/>
        <end position="571"/>
    </location>
</feature>
<evidence type="ECO:0000256" key="2">
    <source>
        <dbReference type="ARBA" id="ARBA00012438"/>
    </source>
</evidence>
<dbReference type="SMART" id="SM00387">
    <property type="entry name" value="HATPase_c"/>
    <property type="match status" value="1"/>
</dbReference>
<dbReference type="InterPro" id="IPR036097">
    <property type="entry name" value="HisK_dim/P_sf"/>
</dbReference>
<feature type="domain" description="PAS" evidence="11">
    <location>
        <begin position="70"/>
        <end position="140"/>
    </location>
</feature>
<evidence type="ECO:0000313" key="13">
    <source>
        <dbReference type="EMBL" id="ACA59072.1"/>
    </source>
</evidence>
<dbReference type="Pfam" id="PF08448">
    <property type="entry name" value="PAS_4"/>
    <property type="match status" value="2"/>
</dbReference>
<dbReference type="PROSITE" id="PS50112">
    <property type="entry name" value="PAS"/>
    <property type="match status" value="2"/>
</dbReference>
<keyword evidence="4" id="KW-0808">Transferase</keyword>
<feature type="coiled-coil region" evidence="9">
    <location>
        <begin position="179"/>
        <end position="227"/>
    </location>
</feature>
<dbReference type="PANTHER" id="PTHR43065:SF46">
    <property type="entry name" value="C4-DICARBOXYLATE TRANSPORT SENSOR PROTEIN DCTB"/>
    <property type="match status" value="1"/>
</dbReference>
<keyword evidence="7" id="KW-0067">ATP-binding</keyword>
<evidence type="ECO:0000259" key="10">
    <source>
        <dbReference type="PROSITE" id="PS50109"/>
    </source>
</evidence>
<dbReference type="Pfam" id="PF02518">
    <property type="entry name" value="HATPase_c"/>
    <property type="match status" value="1"/>
</dbReference>
<evidence type="ECO:0000259" key="12">
    <source>
        <dbReference type="PROSITE" id="PS50113"/>
    </source>
</evidence>